<comment type="similarity">
    <text evidence="1 2">Belongs to the Dps family.</text>
</comment>
<evidence type="ECO:0000313" key="5">
    <source>
        <dbReference type="Proteomes" id="UP001596548"/>
    </source>
</evidence>
<evidence type="ECO:0000313" key="4">
    <source>
        <dbReference type="EMBL" id="MFC7280147.1"/>
    </source>
</evidence>
<accession>A0ABW2I5T0</accession>
<evidence type="ECO:0000259" key="3">
    <source>
        <dbReference type="Pfam" id="PF00210"/>
    </source>
</evidence>
<dbReference type="Gene3D" id="1.20.1260.10">
    <property type="match status" value="1"/>
</dbReference>
<dbReference type="InterPro" id="IPR012347">
    <property type="entry name" value="Ferritin-like"/>
</dbReference>
<comment type="caution">
    <text evidence="4">The sequence shown here is derived from an EMBL/GenBank/DDBJ whole genome shotgun (WGS) entry which is preliminary data.</text>
</comment>
<feature type="domain" description="Ferritin/DPS" evidence="3">
    <location>
        <begin position="19"/>
        <end position="83"/>
    </location>
</feature>
<name>A0ABW2I5T0_9ACTN</name>
<protein>
    <submittedName>
        <fullName evidence="4">Dps family protein</fullName>
    </submittedName>
</protein>
<keyword evidence="5" id="KW-1185">Reference proteome</keyword>
<evidence type="ECO:0000256" key="2">
    <source>
        <dbReference type="RuleBase" id="RU003875"/>
    </source>
</evidence>
<organism evidence="4 5">
    <name type="scientific">Paractinoplanes rhizophilus</name>
    <dbReference type="NCBI Taxonomy" id="1416877"/>
    <lineage>
        <taxon>Bacteria</taxon>
        <taxon>Bacillati</taxon>
        <taxon>Actinomycetota</taxon>
        <taxon>Actinomycetes</taxon>
        <taxon>Micromonosporales</taxon>
        <taxon>Micromonosporaceae</taxon>
        <taxon>Paractinoplanes</taxon>
    </lineage>
</organism>
<reference evidence="5" key="1">
    <citation type="journal article" date="2019" name="Int. J. Syst. Evol. Microbiol.">
        <title>The Global Catalogue of Microorganisms (GCM) 10K type strain sequencing project: providing services to taxonomists for standard genome sequencing and annotation.</title>
        <authorList>
            <consortium name="The Broad Institute Genomics Platform"/>
            <consortium name="The Broad Institute Genome Sequencing Center for Infectious Disease"/>
            <person name="Wu L."/>
            <person name="Ma J."/>
        </authorList>
    </citation>
    <scope>NUCLEOTIDE SEQUENCE [LARGE SCALE GENOMIC DNA]</scope>
    <source>
        <strain evidence="5">XZYJT-10</strain>
    </source>
</reference>
<dbReference type="RefSeq" id="WP_378978156.1">
    <property type="nucleotide sequence ID" value="NZ_JBHTBJ010000079.1"/>
</dbReference>
<dbReference type="InterPro" id="IPR023188">
    <property type="entry name" value="DPS_DNA-bd_CS"/>
</dbReference>
<gene>
    <name evidence="4" type="ORF">ACFQS1_39835</name>
</gene>
<evidence type="ECO:0000256" key="1">
    <source>
        <dbReference type="ARBA" id="ARBA00009497"/>
    </source>
</evidence>
<proteinExistence type="inferred from homology"/>
<dbReference type="InterPro" id="IPR002177">
    <property type="entry name" value="DPS_DNA-bd"/>
</dbReference>
<dbReference type="EMBL" id="JBHTBJ010000079">
    <property type="protein sequence ID" value="MFC7280147.1"/>
    <property type="molecule type" value="Genomic_DNA"/>
</dbReference>
<dbReference type="PRINTS" id="PR01346">
    <property type="entry name" value="HELNAPAPROT"/>
</dbReference>
<feature type="non-terminal residue" evidence="4">
    <location>
        <position position="121"/>
    </location>
</feature>
<dbReference type="Pfam" id="PF00210">
    <property type="entry name" value="Ferritin"/>
    <property type="match status" value="1"/>
</dbReference>
<dbReference type="Proteomes" id="UP001596548">
    <property type="component" value="Unassembled WGS sequence"/>
</dbReference>
<dbReference type="InterPro" id="IPR009078">
    <property type="entry name" value="Ferritin-like_SF"/>
</dbReference>
<sequence>MATIHSVLEPQARDATATALQQTLVDLIDLGLVAKQAHWTVTGPRFRSLHQQLDEVVDTTRTHADTIAERCAAIGVAPNTATAGRSFRGVRVVCGSGRLGRVGCTVAGRLTRPGRVRQRVV</sequence>
<dbReference type="InterPro" id="IPR008331">
    <property type="entry name" value="Ferritin_DPS_dom"/>
</dbReference>
<dbReference type="PANTHER" id="PTHR42932">
    <property type="entry name" value="GENERAL STRESS PROTEIN 20U"/>
    <property type="match status" value="1"/>
</dbReference>
<dbReference type="SUPFAM" id="SSF47240">
    <property type="entry name" value="Ferritin-like"/>
    <property type="match status" value="1"/>
</dbReference>
<dbReference type="PANTHER" id="PTHR42932:SF2">
    <property type="entry name" value="DNA PROTECTION DURING STARVATION PROTEIN 1"/>
    <property type="match status" value="1"/>
</dbReference>
<dbReference type="PROSITE" id="PS00818">
    <property type="entry name" value="DPS_1"/>
    <property type="match status" value="1"/>
</dbReference>